<dbReference type="RefSeq" id="WP_089692449.1">
    <property type="nucleotide sequence ID" value="NZ_FNWQ01000002.1"/>
</dbReference>
<dbReference type="GO" id="GO:0016491">
    <property type="term" value="F:oxidoreductase activity"/>
    <property type="evidence" value="ECO:0007669"/>
    <property type="project" value="UniProtKB-KW"/>
</dbReference>
<dbReference type="Pfam" id="PF00106">
    <property type="entry name" value="adh_short"/>
    <property type="match status" value="1"/>
</dbReference>
<organism evidence="4 5">
    <name type="scientific">Chryseobacterium culicis</name>
    <dbReference type="NCBI Taxonomy" id="680127"/>
    <lineage>
        <taxon>Bacteria</taxon>
        <taxon>Pseudomonadati</taxon>
        <taxon>Bacteroidota</taxon>
        <taxon>Flavobacteriia</taxon>
        <taxon>Flavobacteriales</taxon>
        <taxon>Weeksellaceae</taxon>
        <taxon>Chryseobacterium group</taxon>
        <taxon>Chryseobacterium</taxon>
    </lineage>
</organism>
<dbReference type="AlphaFoldDB" id="A0A1H6HCU9"/>
<dbReference type="SUPFAM" id="SSF51735">
    <property type="entry name" value="NAD(P)-binding Rossmann-fold domains"/>
    <property type="match status" value="1"/>
</dbReference>
<evidence type="ECO:0000256" key="3">
    <source>
        <dbReference type="RuleBase" id="RU000363"/>
    </source>
</evidence>
<dbReference type="Proteomes" id="UP000198561">
    <property type="component" value="Unassembled WGS sequence"/>
</dbReference>
<dbReference type="Gene3D" id="3.40.50.720">
    <property type="entry name" value="NAD(P)-binding Rossmann-like Domain"/>
    <property type="match status" value="1"/>
</dbReference>
<dbReference type="InterPro" id="IPR051911">
    <property type="entry name" value="SDR_oxidoreductase"/>
</dbReference>
<dbReference type="PROSITE" id="PS00061">
    <property type="entry name" value="ADH_SHORT"/>
    <property type="match status" value="1"/>
</dbReference>
<reference evidence="4 5" key="1">
    <citation type="submission" date="2016-10" db="EMBL/GenBank/DDBJ databases">
        <authorList>
            <person name="de Groot N.N."/>
        </authorList>
    </citation>
    <scope>NUCLEOTIDE SEQUENCE [LARGE SCALE GENOMIC DNA]</scope>
    <source>
        <strain evidence="4 5">DSM 23031</strain>
    </source>
</reference>
<evidence type="ECO:0000256" key="2">
    <source>
        <dbReference type="ARBA" id="ARBA00023002"/>
    </source>
</evidence>
<accession>A0A1H6HCU9</accession>
<dbReference type="InterPro" id="IPR002347">
    <property type="entry name" value="SDR_fam"/>
</dbReference>
<dbReference type="PRINTS" id="PR00080">
    <property type="entry name" value="SDRFAMILY"/>
</dbReference>
<evidence type="ECO:0000256" key="1">
    <source>
        <dbReference type="ARBA" id="ARBA00006484"/>
    </source>
</evidence>
<dbReference type="NCBIfam" id="NF006114">
    <property type="entry name" value="PRK08263.1"/>
    <property type="match status" value="1"/>
</dbReference>
<dbReference type="InterPro" id="IPR036291">
    <property type="entry name" value="NAD(P)-bd_dom_sf"/>
</dbReference>
<dbReference type="PANTHER" id="PTHR43976">
    <property type="entry name" value="SHORT CHAIN DEHYDROGENASE"/>
    <property type="match status" value="1"/>
</dbReference>
<name>A0A1H6HCU9_CHRCI</name>
<protein>
    <submittedName>
        <fullName evidence="4">NADP-dependent 3-hydroxy acid dehydrogenase YdfG</fullName>
    </submittedName>
</protein>
<evidence type="ECO:0000313" key="5">
    <source>
        <dbReference type="Proteomes" id="UP000198561"/>
    </source>
</evidence>
<dbReference type="EMBL" id="FNWQ01000002">
    <property type="protein sequence ID" value="SEH33649.1"/>
    <property type="molecule type" value="Genomic_DNA"/>
</dbReference>
<proteinExistence type="inferred from homology"/>
<sequence>MSKTVLITGASKGFGKAWAEAFLAKGYKVAATARNVETLQDLQEKYGDSVLALTLDVDKREESLAVVQKVHQHFGSIDILINNAGYALTGAIEETNEQEARAQFETNFFGTLWLTQAVLPIMREQKSGHIIQVSSILGLATLPTMGLYNASKFALEGLSETLATEVKGFGIHVTLVEPNGYASNIWHTGINTKSNPVYDGVKKAFSESETSFGEVDATAPALIKLAETENPPLRLLLGKVALPFVKHNYEQRLKVWEEWNDVSVEAHG</sequence>
<dbReference type="PRINTS" id="PR00081">
    <property type="entry name" value="GDHRDH"/>
</dbReference>
<dbReference type="PANTHER" id="PTHR43976:SF16">
    <property type="entry name" value="SHORT-CHAIN DEHYDROGENASE_REDUCTASE FAMILY PROTEIN"/>
    <property type="match status" value="1"/>
</dbReference>
<evidence type="ECO:0000313" key="4">
    <source>
        <dbReference type="EMBL" id="SEH33649.1"/>
    </source>
</evidence>
<dbReference type="STRING" id="680127.SAMN05421593_2397"/>
<gene>
    <name evidence="4" type="ORF">SAMN05421593_2397</name>
</gene>
<dbReference type="OrthoDB" id="1235794at2"/>
<dbReference type="CDD" id="cd05374">
    <property type="entry name" value="17beta-HSD-like_SDR_c"/>
    <property type="match status" value="1"/>
</dbReference>
<dbReference type="InterPro" id="IPR020904">
    <property type="entry name" value="Sc_DH/Rdtase_CS"/>
</dbReference>
<comment type="similarity">
    <text evidence="1 3">Belongs to the short-chain dehydrogenases/reductases (SDR) family.</text>
</comment>
<keyword evidence="2" id="KW-0560">Oxidoreductase</keyword>